<dbReference type="GO" id="GO:0019843">
    <property type="term" value="F:rRNA binding"/>
    <property type="evidence" value="ECO:0007669"/>
    <property type="project" value="UniProtKB-KW"/>
</dbReference>
<accession>A0A520KJD2</accession>
<dbReference type="InterPro" id="IPR005710">
    <property type="entry name" value="Ribosomal_uS4_euk/arc"/>
</dbReference>
<dbReference type="Pfam" id="PF01479">
    <property type="entry name" value="S4"/>
    <property type="match status" value="1"/>
</dbReference>
<keyword evidence="3 6" id="KW-0694">RNA-binding</keyword>
<protein>
    <submittedName>
        <fullName evidence="8">30S ribosomal protein S4</fullName>
    </submittedName>
</protein>
<dbReference type="GO" id="GO:0015935">
    <property type="term" value="C:small ribosomal subunit"/>
    <property type="evidence" value="ECO:0007669"/>
    <property type="project" value="InterPro"/>
</dbReference>
<dbReference type="AlphaFoldDB" id="A0A520KJD2"/>
<reference evidence="8 9" key="1">
    <citation type="journal article" date="2019" name="Nat. Microbiol.">
        <title>Wide diversity of methane and short-chain alkane metabolisms in uncultured archaea.</title>
        <authorList>
            <person name="Borrel G."/>
            <person name="Adam P.S."/>
            <person name="McKay L.J."/>
            <person name="Chen L.X."/>
            <person name="Sierra-Garcia I.N."/>
            <person name="Sieber C.M."/>
            <person name="Letourneur Q."/>
            <person name="Ghozlane A."/>
            <person name="Andersen G.L."/>
            <person name="Li W.J."/>
            <person name="Hallam S.J."/>
            <person name="Muyzer G."/>
            <person name="de Oliveira V.M."/>
            <person name="Inskeep W.P."/>
            <person name="Banfield J.F."/>
            <person name="Gribaldo S."/>
        </authorList>
    </citation>
    <scope>NUCLEOTIDE SEQUENCE [LARGE SCALE GENOMIC DNA]</scope>
    <source>
        <strain evidence="8">NM4</strain>
    </source>
</reference>
<dbReference type="PROSITE" id="PS50889">
    <property type="entry name" value="S4"/>
    <property type="match status" value="1"/>
</dbReference>
<dbReference type="CDD" id="cd00165">
    <property type="entry name" value="S4"/>
    <property type="match status" value="1"/>
</dbReference>
<dbReference type="InterPro" id="IPR036986">
    <property type="entry name" value="S4_RNA-bd_sf"/>
</dbReference>
<comment type="similarity">
    <text evidence="1">Belongs to the universal ribosomal protein uS4 family.</text>
</comment>
<dbReference type="InterPro" id="IPR022801">
    <property type="entry name" value="Ribosomal_uS4"/>
</dbReference>
<keyword evidence="4 8" id="KW-0689">Ribosomal protein</keyword>
<dbReference type="GO" id="GO:0006412">
    <property type="term" value="P:translation"/>
    <property type="evidence" value="ECO:0007669"/>
    <property type="project" value="InterPro"/>
</dbReference>
<dbReference type="InterPro" id="IPR002942">
    <property type="entry name" value="S4_RNA-bd"/>
</dbReference>
<evidence type="ECO:0000259" key="7">
    <source>
        <dbReference type="SMART" id="SM00363"/>
    </source>
</evidence>
<evidence type="ECO:0000256" key="3">
    <source>
        <dbReference type="ARBA" id="ARBA00022884"/>
    </source>
</evidence>
<organism evidence="8 9">
    <name type="scientific">Candidatus Methanodesulfokora washburnensis</name>
    <dbReference type="NCBI Taxonomy" id="2478471"/>
    <lineage>
        <taxon>Archaea</taxon>
        <taxon>Thermoproteota</taxon>
        <taxon>Candidatus Korarchaeia</taxon>
        <taxon>Candidatus Korarchaeia incertae sedis</taxon>
        <taxon>Candidatus Methanodesulfokora</taxon>
    </lineage>
</organism>
<evidence type="ECO:0000256" key="4">
    <source>
        <dbReference type="ARBA" id="ARBA00022980"/>
    </source>
</evidence>
<gene>
    <name evidence="8" type="primary">rpsD</name>
    <name evidence="8" type="ORF">EF810_06620</name>
</gene>
<sequence length="79" mass="9141">GKNATLDSLLDIKVEDILERRLQTIVWRKGFAKSPYMARQLIVHGHIKVNGRRIRQPSYLVSAEEEQSIECLHPECAKR</sequence>
<proteinExistence type="inferred from homology"/>
<dbReference type="EMBL" id="RXII01000102">
    <property type="protein sequence ID" value="RZN59687.1"/>
    <property type="molecule type" value="Genomic_DNA"/>
</dbReference>
<evidence type="ECO:0000256" key="6">
    <source>
        <dbReference type="PROSITE-ProRule" id="PRU00182"/>
    </source>
</evidence>
<keyword evidence="2" id="KW-0699">rRNA-binding</keyword>
<dbReference type="GO" id="GO:0042274">
    <property type="term" value="P:ribosomal small subunit biogenesis"/>
    <property type="evidence" value="ECO:0007669"/>
    <property type="project" value="TreeGrafter"/>
</dbReference>
<feature type="non-terminal residue" evidence="8">
    <location>
        <position position="1"/>
    </location>
</feature>
<dbReference type="SMART" id="SM00363">
    <property type="entry name" value="S4"/>
    <property type="match status" value="1"/>
</dbReference>
<feature type="domain" description="RNA-binding S4" evidence="7">
    <location>
        <begin position="20"/>
        <end position="79"/>
    </location>
</feature>
<dbReference type="GO" id="GO:0003735">
    <property type="term" value="F:structural constituent of ribosome"/>
    <property type="evidence" value="ECO:0007669"/>
    <property type="project" value="InterPro"/>
</dbReference>
<dbReference type="SUPFAM" id="SSF55174">
    <property type="entry name" value="Alpha-L RNA-binding motif"/>
    <property type="match status" value="1"/>
</dbReference>
<dbReference type="PANTHER" id="PTHR11831">
    <property type="entry name" value="30S 40S RIBOSOMAL PROTEIN"/>
    <property type="match status" value="1"/>
</dbReference>
<dbReference type="NCBIfam" id="TIGR01018">
    <property type="entry name" value="uS4_arch"/>
    <property type="match status" value="1"/>
</dbReference>
<dbReference type="PANTHER" id="PTHR11831:SF5">
    <property type="entry name" value="40S RIBOSOMAL PROTEIN S9"/>
    <property type="match status" value="1"/>
</dbReference>
<dbReference type="Proteomes" id="UP000316217">
    <property type="component" value="Unassembled WGS sequence"/>
</dbReference>
<dbReference type="Gene3D" id="3.10.290.10">
    <property type="entry name" value="RNA-binding S4 domain"/>
    <property type="match status" value="1"/>
</dbReference>
<comment type="caution">
    <text evidence="8">The sequence shown here is derived from an EMBL/GenBank/DDBJ whole genome shotgun (WGS) entry which is preliminary data.</text>
</comment>
<evidence type="ECO:0000256" key="2">
    <source>
        <dbReference type="ARBA" id="ARBA00022730"/>
    </source>
</evidence>
<evidence type="ECO:0000313" key="8">
    <source>
        <dbReference type="EMBL" id="RZN59687.1"/>
    </source>
</evidence>
<name>A0A520KJD2_9CREN</name>
<keyword evidence="5" id="KW-0687">Ribonucleoprotein</keyword>
<evidence type="ECO:0000256" key="1">
    <source>
        <dbReference type="ARBA" id="ARBA00007465"/>
    </source>
</evidence>
<evidence type="ECO:0000256" key="5">
    <source>
        <dbReference type="ARBA" id="ARBA00023274"/>
    </source>
</evidence>
<evidence type="ECO:0000313" key="9">
    <source>
        <dbReference type="Proteomes" id="UP000316217"/>
    </source>
</evidence>